<accession>A0AAD6FU75</accession>
<feature type="domain" description="Immunoglobulin" evidence="7">
    <location>
        <begin position="369"/>
        <end position="454"/>
    </location>
</feature>
<comment type="subcellular location">
    <subcellularLocation>
        <location evidence="1">Membrane</location>
    </subcellularLocation>
</comment>
<proteinExistence type="predicted"/>
<feature type="non-terminal residue" evidence="8">
    <location>
        <position position="1"/>
    </location>
</feature>
<evidence type="ECO:0000256" key="1">
    <source>
        <dbReference type="ARBA" id="ARBA00004370"/>
    </source>
</evidence>
<dbReference type="InterPro" id="IPR013106">
    <property type="entry name" value="Ig_V-set"/>
</dbReference>
<keyword evidence="5" id="KW-1133">Transmembrane helix</keyword>
<dbReference type="GO" id="GO:0004888">
    <property type="term" value="F:transmembrane signaling receptor activity"/>
    <property type="evidence" value="ECO:0007669"/>
    <property type="project" value="TreeGrafter"/>
</dbReference>
<evidence type="ECO:0000256" key="4">
    <source>
        <dbReference type="SAM" id="MobiDB-lite"/>
    </source>
</evidence>
<evidence type="ECO:0000256" key="6">
    <source>
        <dbReference type="SAM" id="SignalP"/>
    </source>
</evidence>
<dbReference type="SMART" id="SM00409">
    <property type="entry name" value="IG"/>
    <property type="match status" value="3"/>
</dbReference>
<dbReference type="Proteomes" id="UP001219934">
    <property type="component" value="Unassembled WGS sequence"/>
</dbReference>
<dbReference type="CDD" id="cd05716">
    <property type="entry name" value="IgV_pIgR_like"/>
    <property type="match status" value="1"/>
</dbReference>
<evidence type="ECO:0000313" key="9">
    <source>
        <dbReference type="Proteomes" id="UP001219934"/>
    </source>
</evidence>
<gene>
    <name evidence="8" type="ORF">JOQ06_020123</name>
</gene>
<protein>
    <recommendedName>
        <fullName evidence="7">Immunoglobulin domain-containing protein</fullName>
    </recommendedName>
</protein>
<feature type="compositionally biased region" description="Basic and acidic residues" evidence="4">
    <location>
        <begin position="335"/>
        <end position="344"/>
    </location>
</feature>
<feature type="domain" description="Immunoglobulin" evidence="7">
    <location>
        <begin position="132"/>
        <end position="217"/>
    </location>
</feature>
<dbReference type="PANTHER" id="PTHR11860">
    <property type="entry name" value="POLYMERIC-IMMUNOGLOBULIN RECEPTOR"/>
    <property type="match status" value="1"/>
</dbReference>
<evidence type="ECO:0000313" key="8">
    <source>
        <dbReference type="EMBL" id="KAJ4948590.1"/>
    </source>
</evidence>
<keyword evidence="3 5" id="KW-0472">Membrane</keyword>
<evidence type="ECO:0000256" key="3">
    <source>
        <dbReference type="ARBA" id="ARBA00023136"/>
    </source>
</evidence>
<keyword evidence="9" id="KW-1185">Reference proteome</keyword>
<dbReference type="InterPro" id="IPR036179">
    <property type="entry name" value="Ig-like_dom_sf"/>
</dbReference>
<comment type="caution">
    <text evidence="8">The sequence shown here is derived from an EMBL/GenBank/DDBJ whole genome shotgun (WGS) entry which is preliminary data.</text>
</comment>
<keyword evidence="6" id="KW-0732">Signal</keyword>
<dbReference type="PANTHER" id="PTHR11860:SF118">
    <property type="entry name" value="CMRF35-LIKE MOLECULE 3-RELATED"/>
    <property type="match status" value="1"/>
</dbReference>
<dbReference type="InterPro" id="IPR050671">
    <property type="entry name" value="CD300_family_receptors"/>
</dbReference>
<dbReference type="AlphaFoldDB" id="A0AAD6FU75"/>
<dbReference type="InterPro" id="IPR003599">
    <property type="entry name" value="Ig_sub"/>
</dbReference>
<feature type="transmembrane region" description="Helical" evidence="5">
    <location>
        <begin position="502"/>
        <end position="523"/>
    </location>
</feature>
<feature type="signal peptide" evidence="6">
    <location>
        <begin position="1"/>
        <end position="19"/>
    </location>
</feature>
<feature type="transmembrane region" description="Helical" evidence="5">
    <location>
        <begin position="264"/>
        <end position="288"/>
    </location>
</feature>
<feature type="chain" id="PRO_5042079567" description="Immunoglobulin domain-containing protein" evidence="6">
    <location>
        <begin position="20"/>
        <end position="538"/>
    </location>
</feature>
<reference evidence="8" key="1">
    <citation type="submission" date="2022-11" db="EMBL/GenBank/DDBJ databases">
        <title>Chromosome-level genome of Pogonophryne albipinna.</title>
        <authorList>
            <person name="Jo E."/>
        </authorList>
    </citation>
    <scope>NUCLEOTIDE SEQUENCE</scope>
    <source>
        <strain evidence="8">SGF0006</strain>
        <tissue evidence="8">Muscle</tissue>
    </source>
</reference>
<evidence type="ECO:0000256" key="5">
    <source>
        <dbReference type="SAM" id="Phobius"/>
    </source>
</evidence>
<feature type="domain" description="Immunoglobulin" evidence="7">
    <location>
        <begin position="23"/>
        <end position="122"/>
    </location>
</feature>
<evidence type="ECO:0000256" key="2">
    <source>
        <dbReference type="ARBA" id="ARBA00022692"/>
    </source>
</evidence>
<name>A0AAD6FU75_9TELE</name>
<dbReference type="GO" id="GO:0005886">
    <property type="term" value="C:plasma membrane"/>
    <property type="evidence" value="ECO:0007669"/>
    <property type="project" value="TreeGrafter"/>
</dbReference>
<dbReference type="InterPro" id="IPR013783">
    <property type="entry name" value="Ig-like_fold"/>
</dbReference>
<dbReference type="SUPFAM" id="SSF48726">
    <property type="entry name" value="Immunoglobulin"/>
    <property type="match status" value="3"/>
</dbReference>
<dbReference type="Pfam" id="PF07686">
    <property type="entry name" value="V-set"/>
    <property type="match status" value="1"/>
</dbReference>
<keyword evidence="2 5" id="KW-0812">Transmembrane</keyword>
<organism evidence="8 9">
    <name type="scientific">Pogonophryne albipinna</name>
    <dbReference type="NCBI Taxonomy" id="1090488"/>
    <lineage>
        <taxon>Eukaryota</taxon>
        <taxon>Metazoa</taxon>
        <taxon>Chordata</taxon>
        <taxon>Craniata</taxon>
        <taxon>Vertebrata</taxon>
        <taxon>Euteleostomi</taxon>
        <taxon>Actinopterygii</taxon>
        <taxon>Neopterygii</taxon>
        <taxon>Teleostei</taxon>
        <taxon>Neoteleostei</taxon>
        <taxon>Acanthomorphata</taxon>
        <taxon>Eupercaria</taxon>
        <taxon>Perciformes</taxon>
        <taxon>Notothenioidei</taxon>
        <taxon>Pogonophryne</taxon>
    </lineage>
</organism>
<evidence type="ECO:0000259" key="7">
    <source>
        <dbReference type="SMART" id="SM00409"/>
    </source>
</evidence>
<feature type="region of interest" description="Disordered" evidence="4">
    <location>
        <begin position="313"/>
        <end position="344"/>
    </location>
</feature>
<dbReference type="EMBL" id="JAPTMU010000001">
    <property type="protein sequence ID" value="KAJ4948590.1"/>
    <property type="molecule type" value="Genomic_DNA"/>
</dbReference>
<dbReference type="Gene3D" id="2.60.40.10">
    <property type="entry name" value="Immunoglobulins"/>
    <property type="match status" value="3"/>
</dbReference>
<sequence>MAVHLSFLLILTGLTGIHSITTVSKVSVRVGGSITVPCLYDSKHINNVKYLCKGPRWNVCSYEVKTNKPSSSGKFLISDDKKQRVFTVTINDLTDKDTEYYWCAVEIKDGADLKEYFHLSVTAGAPSLYVAQQEITGFKGDSINIKCHCQNSGERKWCRLGGSCVTRSGSIDGTRVDVSARNTGVFTVTLSGLRTESSGWYRCVKGNLQMPVHITVTEKPTTIAATSQITTLAPTSKPVNHTSSTAEQRLSTVEVEQQSVSVNLMVFIIPLSSLIFIVTVASFICLMFKRHKQTTGDSPATIMGEEEVTYSTVKQRRKTSGQLHRAEEEVTYSDVKQRKPTDKINEGPDVKEYFHLSVTAGAPSLYVAQQEITGFKGDSINIKCHYQNSGERKWCRLGGSCVTRSGSIDGARVEISALSPGVFTVTMSGLRTESSGWYWCVKGDLQMPVHITVTEKPTTTTSLRTTLKPNPESLYPTQVSEEQPVSTVDGEQQRVSGNLKIFIIRLSLLIIFAMVNLFIWFMYKRQEQTIVESSATTT</sequence>